<accession>A0A9P7KF13</accession>
<feature type="region of interest" description="Disordered" evidence="4">
    <location>
        <begin position="499"/>
        <end position="541"/>
    </location>
</feature>
<comment type="caution">
    <text evidence="5">The sequence shown here is derived from an EMBL/GenBank/DDBJ whole genome shotgun (WGS) entry which is preliminary data.</text>
</comment>
<comment type="similarity">
    <text evidence="2">Belongs to the ESS2 family.</text>
</comment>
<feature type="compositionally biased region" description="Basic and acidic residues" evidence="4">
    <location>
        <begin position="519"/>
        <end position="528"/>
    </location>
</feature>
<feature type="region of interest" description="Disordered" evidence="4">
    <location>
        <begin position="273"/>
        <end position="327"/>
    </location>
</feature>
<dbReference type="Pfam" id="PF09751">
    <property type="entry name" value="Es2"/>
    <property type="match status" value="1"/>
</dbReference>
<dbReference type="PANTHER" id="PTHR12940:SF0">
    <property type="entry name" value="SPLICING FACTOR ESS-2 HOMOLOG"/>
    <property type="match status" value="1"/>
</dbReference>
<dbReference type="InterPro" id="IPR019148">
    <property type="entry name" value="Nuclear_protein_DGCR14_ESS-2"/>
</dbReference>
<evidence type="ECO:0000313" key="5">
    <source>
        <dbReference type="EMBL" id="KAG5648088.1"/>
    </source>
</evidence>
<dbReference type="OrthoDB" id="19679at2759"/>
<proteinExistence type="inferred from homology"/>
<comment type="subcellular location">
    <subcellularLocation>
        <location evidence="1">Nucleus</location>
    </subcellularLocation>
</comment>
<dbReference type="Proteomes" id="UP000775547">
    <property type="component" value="Unassembled WGS sequence"/>
</dbReference>
<protein>
    <submittedName>
        <fullName evidence="5">Uncharacterized protein</fullName>
    </submittedName>
</protein>
<evidence type="ECO:0000256" key="3">
    <source>
        <dbReference type="ARBA" id="ARBA00023242"/>
    </source>
</evidence>
<feature type="compositionally biased region" description="Low complexity" evidence="4">
    <location>
        <begin position="97"/>
        <end position="106"/>
    </location>
</feature>
<evidence type="ECO:0000256" key="2">
    <source>
        <dbReference type="ARBA" id="ARBA00009072"/>
    </source>
</evidence>
<feature type="compositionally biased region" description="Low complexity" evidence="4">
    <location>
        <begin position="310"/>
        <end position="319"/>
    </location>
</feature>
<keyword evidence="6" id="KW-1185">Reference proteome</keyword>
<feature type="region of interest" description="Disordered" evidence="4">
    <location>
        <begin position="445"/>
        <end position="483"/>
    </location>
</feature>
<keyword evidence="3" id="KW-0539">Nucleus</keyword>
<dbReference type="GO" id="GO:0071013">
    <property type="term" value="C:catalytic step 2 spliceosome"/>
    <property type="evidence" value="ECO:0007669"/>
    <property type="project" value="TreeGrafter"/>
</dbReference>
<feature type="region of interest" description="Disordered" evidence="4">
    <location>
        <begin position="204"/>
        <end position="257"/>
    </location>
</feature>
<evidence type="ECO:0000256" key="1">
    <source>
        <dbReference type="ARBA" id="ARBA00004123"/>
    </source>
</evidence>
<dbReference type="AlphaFoldDB" id="A0A9P7KF13"/>
<feature type="compositionally biased region" description="Basic and acidic residues" evidence="4">
    <location>
        <begin position="204"/>
        <end position="234"/>
    </location>
</feature>
<feature type="region of interest" description="Disordered" evidence="4">
    <location>
        <begin position="72"/>
        <end position="118"/>
    </location>
</feature>
<evidence type="ECO:0000313" key="6">
    <source>
        <dbReference type="Proteomes" id="UP000775547"/>
    </source>
</evidence>
<gene>
    <name evidence="5" type="ORF">DXG03_007123</name>
</gene>
<evidence type="ECO:0000256" key="4">
    <source>
        <dbReference type="SAM" id="MobiDB-lite"/>
    </source>
</evidence>
<organism evidence="5 6">
    <name type="scientific">Asterophora parasitica</name>
    <dbReference type="NCBI Taxonomy" id="117018"/>
    <lineage>
        <taxon>Eukaryota</taxon>
        <taxon>Fungi</taxon>
        <taxon>Dikarya</taxon>
        <taxon>Basidiomycota</taxon>
        <taxon>Agaricomycotina</taxon>
        <taxon>Agaricomycetes</taxon>
        <taxon>Agaricomycetidae</taxon>
        <taxon>Agaricales</taxon>
        <taxon>Tricholomatineae</taxon>
        <taxon>Lyophyllaceae</taxon>
        <taxon>Asterophora</taxon>
    </lineage>
</organism>
<reference evidence="5" key="2">
    <citation type="submission" date="2021-10" db="EMBL/GenBank/DDBJ databases">
        <title>Phylogenomics reveals ancestral predisposition of the termite-cultivated fungus Termitomyces towards a domesticated lifestyle.</title>
        <authorList>
            <person name="Auxier B."/>
            <person name="Grum-Grzhimaylo A."/>
            <person name="Cardenas M.E."/>
            <person name="Lodge J.D."/>
            <person name="Laessoe T."/>
            <person name="Pedersen O."/>
            <person name="Smith M.E."/>
            <person name="Kuyper T.W."/>
            <person name="Franco-Molano E.A."/>
            <person name="Baroni T.J."/>
            <person name="Aanen D.K."/>
        </authorList>
    </citation>
    <scope>NUCLEOTIDE SEQUENCE</scope>
    <source>
        <strain evidence="5">AP01</strain>
        <tissue evidence="5">Mycelium</tissue>
    </source>
</reference>
<feature type="compositionally biased region" description="Polar residues" evidence="4">
    <location>
        <begin position="72"/>
        <end position="93"/>
    </location>
</feature>
<dbReference type="PANTHER" id="PTHR12940">
    <property type="entry name" value="ES-2 PROTEIN - RELATED"/>
    <property type="match status" value="1"/>
</dbReference>
<name>A0A9P7KF13_9AGAR</name>
<sequence>MDVSATPRPGRSLNRQVVLDEDEYTEALSQIIARDFFPSLVHLDATNNYLDALHSRDPSLINASVRHLEHINSTPLPSSSRRAPYQTPSQTPYNFGPTDTPVPTRTPRGEPPTKRPRLNTELSLDAFQAQYTSEDNSSFTQILDEENRQRKDKWTWAWEAQRRVEGQRDRMVEARERMLIEAPPVTGVRETFVIEAPQVVGLIKDGRQGETDKEKGKEKERDGEATEEGKEVVLRDQAAVDTPEEDVMAPKKDTRSAGVDGWKFKARNSLMFPPDADESPYHPNTKLVNSSADPKVIKYGNTRLPEYEHSSSSTRGSSAPPSPTRSRIDAAITGTQCTCMPFDHTLPEHLLKHLHIDRPTSPANGDFSLVPNLPSPTASELGPTAVKQLMTWGTLNATPRIISSDDPAPSASTPFHIPAMTSREMISHRLSNKASKSLRTKAGLLGLGQGSRTPGIIPRTPAAGKRGDMAPPSWTPRRSEAAGNLTPAARRLLERTTMSAAASMRAEAMERSAGWEGSVGRKDKDLNRVRWTPTPSSVTRS</sequence>
<dbReference type="EMBL" id="JABCKV010000005">
    <property type="protein sequence ID" value="KAG5648088.1"/>
    <property type="molecule type" value="Genomic_DNA"/>
</dbReference>
<reference evidence="5" key="1">
    <citation type="submission" date="2020-07" db="EMBL/GenBank/DDBJ databases">
        <authorList>
            <person name="Nieuwenhuis M."/>
            <person name="Van De Peppel L.J.J."/>
        </authorList>
    </citation>
    <scope>NUCLEOTIDE SEQUENCE</scope>
    <source>
        <strain evidence="5">AP01</strain>
        <tissue evidence="5">Mycelium</tissue>
    </source>
</reference>